<organism evidence="6">
    <name type="scientific">uncultured Rubrobacteraceae bacterium</name>
    <dbReference type="NCBI Taxonomy" id="349277"/>
    <lineage>
        <taxon>Bacteria</taxon>
        <taxon>Bacillati</taxon>
        <taxon>Actinomycetota</taxon>
        <taxon>Rubrobacteria</taxon>
        <taxon>Rubrobacterales</taxon>
        <taxon>Rubrobacteraceae</taxon>
        <taxon>environmental samples</taxon>
    </lineage>
</organism>
<dbReference type="Pfam" id="PF00440">
    <property type="entry name" value="TetR_N"/>
    <property type="match status" value="1"/>
</dbReference>
<evidence type="ECO:0000256" key="3">
    <source>
        <dbReference type="ARBA" id="ARBA00023163"/>
    </source>
</evidence>
<keyword evidence="2 4" id="KW-0238">DNA-binding</keyword>
<dbReference type="PROSITE" id="PS50977">
    <property type="entry name" value="HTH_TETR_2"/>
    <property type="match status" value="1"/>
</dbReference>
<dbReference type="SUPFAM" id="SSF46689">
    <property type="entry name" value="Homeodomain-like"/>
    <property type="match status" value="1"/>
</dbReference>
<dbReference type="PANTHER" id="PTHR30055">
    <property type="entry name" value="HTH-TYPE TRANSCRIPTIONAL REGULATOR RUTR"/>
    <property type="match status" value="1"/>
</dbReference>
<proteinExistence type="predicted"/>
<accession>A0A6J4QQN8</accession>
<dbReference type="InterPro" id="IPR001647">
    <property type="entry name" value="HTH_TetR"/>
</dbReference>
<dbReference type="InterPro" id="IPR036271">
    <property type="entry name" value="Tet_transcr_reg_TetR-rel_C_sf"/>
</dbReference>
<dbReference type="InterPro" id="IPR009057">
    <property type="entry name" value="Homeodomain-like_sf"/>
</dbReference>
<dbReference type="Gene3D" id="1.10.357.10">
    <property type="entry name" value="Tetracycline Repressor, domain 2"/>
    <property type="match status" value="1"/>
</dbReference>
<evidence type="ECO:0000256" key="4">
    <source>
        <dbReference type="PROSITE-ProRule" id="PRU00335"/>
    </source>
</evidence>
<dbReference type="EMBL" id="CADCVC010000208">
    <property type="protein sequence ID" value="CAA9451709.1"/>
    <property type="molecule type" value="Genomic_DNA"/>
</dbReference>
<evidence type="ECO:0000256" key="1">
    <source>
        <dbReference type="ARBA" id="ARBA00023015"/>
    </source>
</evidence>
<reference evidence="6" key="1">
    <citation type="submission" date="2020-02" db="EMBL/GenBank/DDBJ databases">
        <authorList>
            <person name="Meier V. D."/>
        </authorList>
    </citation>
    <scope>NUCLEOTIDE SEQUENCE</scope>
    <source>
        <strain evidence="6">AVDCRST_MAG80</strain>
    </source>
</reference>
<protein>
    <submittedName>
        <fullName evidence="6">Transcriptional regulator, AcrR family</fullName>
    </submittedName>
</protein>
<dbReference type="Pfam" id="PF16925">
    <property type="entry name" value="TetR_C_13"/>
    <property type="match status" value="1"/>
</dbReference>
<evidence type="ECO:0000259" key="5">
    <source>
        <dbReference type="PROSITE" id="PS50977"/>
    </source>
</evidence>
<dbReference type="PANTHER" id="PTHR30055:SF200">
    <property type="entry name" value="HTH-TYPE TRANSCRIPTIONAL REPRESSOR BDCR"/>
    <property type="match status" value="1"/>
</dbReference>
<dbReference type="AlphaFoldDB" id="A0A6J4QQN8"/>
<sequence>MKETKKSTRPGSSAAERILQAASELFYEEGIRAVGVDTIVERAEVAKMSLYKNFGSKDELVVAYLRARDERWRAWFEDAVERRAGSPKDRLLAVFDAYGEWMERESPRGCAFINAFAELADTAHPAREVAWEQKGWMLRYLAKLASDAGTEEPEELAERIFVLLEGATVAGAMRTVEDPLCKAKETAASLL</sequence>
<dbReference type="GO" id="GO:0000976">
    <property type="term" value="F:transcription cis-regulatory region binding"/>
    <property type="evidence" value="ECO:0007669"/>
    <property type="project" value="TreeGrafter"/>
</dbReference>
<feature type="domain" description="HTH tetR-type" evidence="5">
    <location>
        <begin position="12"/>
        <end position="72"/>
    </location>
</feature>
<dbReference type="InterPro" id="IPR011075">
    <property type="entry name" value="TetR_C"/>
</dbReference>
<dbReference type="GO" id="GO:0003700">
    <property type="term" value="F:DNA-binding transcription factor activity"/>
    <property type="evidence" value="ECO:0007669"/>
    <property type="project" value="TreeGrafter"/>
</dbReference>
<evidence type="ECO:0000313" key="6">
    <source>
        <dbReference type="EMBL" id="CAA9451709.1"/>
    </source>
</evidence>
<gene>
    <name evidence="6" type="ORF">AVDCRST_MAG80-2350</name>
</gene>
<name>A0A6J4QQN8_9ACTN</name>
<keyword evidence="1" id="KW-0805">Transcription regulation</keyword>
<feature type="DNA-binding region" description="H-T-H motif" evidence="4">
    <location>
        <begin position="35"/>
        <end position="54"/>
    </location>
</feature>
<keyword evidence="3" id="KW-0804">Transcription</keyword>
<dbReference type="SUPFAM" id="SSF48498">
    <property type="entry name" value="Tetracyclin repressor-like, C-terminal domain"/>
    <property type="match status" value="1"/>
</dbReference>
<evidence type="ECO:0000256" key="2">
    <source>
        <dbReference type="ARBA" id="ARBA00023125"/>
    </source>
</evidence>
<dbReference type="InterPro" id="IPR050109">
    <property type="entry name" value="HTH-type_TetR-like_transc_reg"/>
</dbReference>
<dbReference type="PRINTS" id="PR00455">
    <property type="entry name" value="HTHTETR"/>
</dbReference>